<comment type="similarity">
    <text evidence="2">Belongs to the ORC4 family.</text>
</comment>
<comment type="subcellular location">
    <subcellularLocation>
        <location evidence="1">Nucleus</location>
    </subcellularLocation>
</comment>
<feature type="compositionally biased region" description="Low complexity" evidence="6">
    <location>
        <begin position="1"/>
        <end position="12"/>
    </location>
</feature>
<organism evidence="8 9">
    <name type="scientific">Arxiozyma heterogenica</name>
    <dbReference type="NCBI Taxonomy" id="278026"/>
    <lineage>
        <taxon>Eukaryota</taxon>
        <taxon>Fungi</taxon>
        <taxon>Dikarya</taxon>
        <taxon>Ascomycota</taxon>
        <taxon>Saccharomycotina</taxon>
        <taxon>Saccharomycetes</taxon>
        <taxon>Saccharomycetales</taxon>
        <taxon>Saccharomycetaceae</taxon>
        <taxon>Arxiozyma</taxon>
    </lineage>
</organism>
<evidence type="ECO:0000259" key="7">
    <source>
        <dbReference type="Pfam" id="PF14629"/>
    </source>
</evidence>
<evidence type="ECO:0000256" key="1">
    <source>
        <dbReference type="ARBA" id="ARBA00004123"/>
    </source>
</evidence>
<feature type="compositionally biased region" description="Low complexity" evidence="6">
    <location>
        <begin position="248"/>
        <end position="261"/>
    </location>
</feature>
<feature type="compositionally biased region" description="Basic and acidic residues" evidence="6">
    <location>
        <begin position="224"/>
        <end position="247"/>
    </location>
</feature>
<evidence type="ECO:0000256" key="3">
    <source>
        <dbReference type="ARBA" id="ARBA00022705"/>
    </source>
</evidence>
<dbReference type="SUPFAM" id="SSF52540">
    <property type="entry name" value="P-loop containing nucleoside triphosphate hydrolases"/>
    <property type="match status" value="1"/>
</dbReference>
<dbReference type="GO" id="GO:0006270">
    <property type="term" value="P:DNA replication initiation"/>
    <property type="evidence" value="ECO:0007669"/>
    <property type="project" value="TreeGrafter"/>
</dbReference>
<evidence type="ECO:0000313" key="8">
    <source>
        <dbReference type="EMBL" id="KAK5781601.1"/>
    </source>
</evidence>
<feature type="compositionally biased region" description="Polar residues" evidence="6">
    <location>
        <begin position="13"/>
        <end position="37"/>
    </location>
</feature>
<feature type="region of interest" description="Disordered" evidence="6">
    <location>
        <begin position="209"/>
        <end position="261"/>
    </location>
</feature>
<accession>A0AAN8A9A0</accession>
<comment type="caution">
    <text evidence="8">The sequence shown here is derived from an EMBL/GenBank/DDBJ whole genome shotgun (WGS) entry which is preliminary data.</text>
</comment>
<dbReference type="GO" id="GO:0003688">
    <property type="term" value="F:DNA replication origin binding"/>
    <property type="evidence" value="ECO:0007669"/>
    <property type="project" value="TreeGrafter"/>
</dbReference>
<keyword evidence="4" id="KW-0238">DNA-binding</keyword>
<gene>
    <name evidence="8" type="ORF">RI543_000783</name>
</gene>
<dbReference type="Proteomes" id="UP001306508">
    <property type="component" value="Unassembled WGS sequence"/>
</dbReference>
<sequence length="620" mass="71740">MTKEQPPQQQQQRATNISGSLDQPNKRSMSHRNNNSTEIDETSTRLVGFNPLPILKRQKRENNKTIYSKDYVQKLLSGENETFTTGVESSLKDQDDFKDFVKFKEYILRHLNLTLPSKHIRLYSYLKDTYNEISRILEQSIIQKESHSVITVGPRNSFKSFLINYKLDLLSEDYRDQFITIKLNGFIHSENAAINGIATQLENQLKKINSQRNNSTHININSSRLEDNKRKEREEETKEKSTKKNTDNSDVSVNQDDNSNNISSGSLTEVFEKILRLLDSASKEKISSSTSKTSETTKITVVFIFDEIDTFAGPVRQTLLYNLFDMVEHARVPVCIFGNTTKLNILELLEKRVKSRFSQRIIYIPKINSLDNFKLAIEEQLVPMEGIDNYKNIKYVKEWKTFIQILLQDEDSKLFQNIKINYETFKSLITFRNGITPLIVEATSFKDLKDMFQSMELFTKYNVNQLQSSLSARVKSLSNLELAILICSCRVALKTKDDTTNFNLTYSEYKSMVKLMNSMIPSSSTTTLFNNSNIFEHSMKLWSKKDIKNIWETLQALDFLTDRGAVGLRESAIAVFYASNYTLQGTNMPFDLRVYQNQVTLQELRRIVPSSSIYYSWTQL</sequence>
<name>A0AAN8A9A0_9SACH</name>
<dbReference type="InterPro" id="IPR016527">
    <property type="entry name" value="ORC4"/>
</dbReference>
<dbReference type="InterPro" id="IPR027417">
    <property type="entry name" value="P-loop_NTPase"/>
</dbReference>
<keyword evidence="3" id="KW-0235">DNA replication</keyword>
<dbReference type="GO" id="GO:0005664">
    <property type="term" value="C:nuclear origin of replication recognition complex"/>
    <property type="evidence" value="ECO:0007669"/>
    <property type="project" value="TreeGrafter"/>
</dbReference>
<evidence type="ECO:0000256" key="4">
    <source>
        <dbReference type="ARBA" id="ARBA00023125"/>
    </source>
</evidence>
<dbReference type="Gene3D" id="3.40.50.300">
    <property type="entry name" value="P-loop containing nucleotide triphosphate hydrolases"/>
    <property type="match status" value="1"/>
</dbReference>
<feature type="compositionally biased region" description="Polar residues" evidence="6">
    <location>
        <begin position="209"/>
        <end position="223"/>
    </location>
</feature>
<evidence type="ECO:0000256" key="2">
    <source>
        <dbReference type="ARBA" id="ARBA00005334"/>
    </source>
</evidence>
<keyword evidence="5" id="KW-0539">Nucleus</keyword>
<keyword evidence="9" id="KW-1185">Reference proteome</keyword>
<feature type="region of interest" description="Disordered" evidence="6">
    <location>
        <begin position="1"/>
        <end position="43"/>
    </location>
</feature>
<dbReference type="Pfam" id="PF14629">
    <property type="entry name" value="ORC4_C"/>
    <property type="match status" value="1"/>
</dbReference>
<evidence type="ECO:0000256" key="6">
    <source>
        <dbReference type="SAM" id="MobiDB-lite"/>
    </source>
</evidence>
<dbReference type="PANTHER" id="PTHR12087">
    <property type="entry name" value="ORIGIN RECOGNITION COMPLEX SUBUNIT 4"/>
    <property type="match status" value="1"/>
</dbReference>
<dbReference type="AlphaFoldDB" id="A0AAN8A9A0"/>
<dbReference type="InterPro" id="IPR032705">
    <property type="entry name" value="ORC4_C"/>
</dbReference>
<evidence type="ECO:0000313" key="9">
    <source>
        <dbReference type="Proteomes" id="UP001306508"/>
    </source>
</evidence>
<dbReference type="EMBL" id="JAWIZZ010000031">
    <property type="protein sequence ID" value="KAK5781601.1"/>
    <property type="molecule type" value="Genomic_DNA"/>
</dbReference>
<dbReference type="PANTHER" id="PTHR12087:SF0">
    <property type="entry name" value="ORIGIN RECOGNITION COMPLEX SUBUNIT 4"/>
    <property type="match status" value="1"/>
</dbReference>
<feature type="domain" description="Origin recognition complex subunit 4 C-terminal" evidence="7">
    <location>
        <begin position="382"/>
        <end position="608"/>
    </location>
</feature>
<protein>
    <recommendedName>
        <fullName evidence="7">Origin recognition complex subunit 4 C-terminal domain-containing protein</fullName>
    </recommendedName>
</protein>
<evidence type="ECO:0000256" key="5">
    <source>
        <dbReference type="ARBA" id="ARBA00023242"/>
    </source>
</evidence>
<dbReference type="PIRSF" id="PIRSF007858">
    <property type="entry name" value="ORC4"/>
    <property type="match status" value="1"/>
</dbReference>
<reference evidence="9" key="1">
    <citation type="submission" date="2023-07" db="EMBL/GenBank/DDBJ databases">
        <title>A draft genome of Kazachstania heterogenica Y-27499.</title>
        <authorList>
            <person name="Donic C."/>
            <person name="Kralova J.S."/>
            <person name="Fidel L."/>
            <person name="Ben-Dor S."/>
            <person name="Jung S."/>
        </authorList>
    </citation>
    <scope>NUCLEOTIDE SEQUENCE [LARGE SCALE GENOMIC DNA]</scope>
    <source>
        <strain evidence="9">Y27499</strain>
    </source>
</reference>
<proteinExistence type="inferred from homology"/>